<gene>
    <name evidence="2" type="ORF">BLNAU_18324</name>
</gene>
<dbReference type="Proteomes" id="UP001281761">
    <property type="component" value="Unassembled WGS sequence"/>
</dbReference>
<keyword evidence="3" id="KW-1185">Reference proteome</keyword>
<evidence type="ECO:0000256" key="1">
    <source>
        <dbReference type="SAM" id="MobiDB-lite"/>
    </source>
</evidence>
<feature type="region of interest" description="Disordered" evidence="1">
    <location>
        <begin position="1"/>
        <end position="27"/>
    </location>
</feature>
<evidence type="ECO:0000313" key="2">
    <source>
        <dbReference type="EMBL" id="KAK2946728.1"/>
    </source>
</evidence>
<proteinExistence type="predicted"/>
<sequence>MSYDVLLDDNVRTAPSKSRTAPSPKSGLPLVITRTARSITLQSSGAVTSLFIKEGRLSQLMVLLHPQTRPFEGNEDFHDTLIHILTRSNKSGTHFQIRLYMDHILRHIIRSQFPSCFESVCEIIFHLFNIAIHHPPTLQFLPHSSVPQAFMLFLSENSEDAVVYTLVTKFSSFTCDANVGRGRVSQPRRDLMRMLRREGLEDGIEQKAMNDVHQHDANRIKIYSLRLCTRFGGNCTSDILMLKLGWNTFHYEHLL</sequence>
<organism evidence="2 3">
    <name type="scientific">Blattamonas nauphoetae</name>
    <dbReference type="NCBI Taxonomy" id="2049346"/>
    <lineage>
        <taxon>Eukaryota</taxon>
        <taxon>Metamonada</taxon>
        <taxon>Preaxostyla</taxon>
        <taxon>Oxymonadida</taxon>
        <taxon>Blattamonas</taxon>
    </lineage>
</organism>
<comment type="caution">
    <text evidence="2">The sequence shown here is derived from an EMBL/GenBank/DDBJ whole genome shotgun (WGS) entry which is preliminary data.</text>
</comment>
<protein>
    <submittedName>
        <fullName evidence="2">Uncharacterized protein</fullName>
    </submittedName>
</protein>
<reference evidence="2 3" key="1">
    <citation type="journal article" date="2022" name="bioRxiv">
        <title>Genomics of Preaxostyla Flagellates Illuminates Evolutionary Transitions and the Path Towards Mitochondrial Loss.</title>
        <authorList>
            <person name="Novak L.V.F."/>
            <person name="Treitli S.C."/>
            <person name="Pyrih J."/>
            <person name="Halakuc P."/>
            <person name="Pipaliya S.V."/>
            <person name="Vacek V."/>
            <person name="Brzon O."/>
            <person name="Soukal P."/>
            <person name="Eme L."/>
            <person name="Dacks J.B."/>
            <person name="Karnkowska A."/>
            <person name="Elias M."/>
            <person name="Hampl V."/>
        </authorList>
    </citation>
    <scope>NUCLEOTIDE SEQUENCE [LARGE SCALE GENOMIC DNA]</scope>
    <source>
        <strain evidence="2">NAU3</strain>
        <tissue evidence="2">Gut</tissue>
    </source>
</reference>
<dbReference type="EMBL" id="JARBJD010000220">
    <property type="protein sequence ID" value="KAK2946728.1"/>
    <property type="molecule type" value="Genomic_DNA"/>
</dbReference>
<evidence type="ECO:0000313" key="3">
    <source>
        <dbReference type="Proteomes" id="UP001281761"/>
    </source>
</evidence>
<feature type="compositionally biased region" description="Polar residues" evidence="1">
    <location>
        <begin position="13"/>
        <end position="23"/>
    </location>
</feature>
<name>A0ABQ9X572_9EUKA</name>
<accession>A0ABQ9X572</accession>